<feature type="region of interest" description="Disordered" evidence="1">
    <location>
        <begin position="49"/>
        <end position="84"/>
    </location>
</feature>
<evidence type="ECO:0000256" key="1">
    <source>
        <dbReference type="SAM" id="MobiDB-lite"/>
    </source>
</evidence>
<evidence type="ECO:0000313" key="3">
    <source>
        <dbReference type="Proteomes" id="UP000440578"/>
    </source>
</evidence>
<proteinExistence type="predicted"/>
<comment type="caution">
    <text evidence="2">The sequence shown here is derived from an EMBL/GenBank/DDBJ whole genome shotgun (WGS) entry which is preliminary data.</text>
</comment>
<dbReference type="EMBL" id="VIIS01002022">
    <property type="protein sequence ID" value="KAF0289627.1"/>
    <property type="molecule type" value="Genomic_DNA"/>
</dbReference>
<dbReference type="AlphaFoldDB" id="A0A6A4V0D9"/>
<protein>
    <submittedName>
        <fullName evidence="2">NPC intracellular cholesterol transporter 1</fullName>
    </submittedName>
</protein>
<sequence length="84" mass="8744">MYLGVVLVGATHGLILLPVVLSYVGPSVNRSSLKAAREAEGLAKKARDAEAAADMKARAAAGLAKESPQSRGPHNNQPTEHTNL</sequence>
<accession>A0A6A4V0D9</accession>
<keyword evidence="3" id="KW-1185">Reference proteome</keyword>
<gene>
    <name evidence="2" type="primary">NPC1_1</name>
    <name evidence="2" type="ORF">FJT64_012183</name>
</gene>
<name>A0A6A4V0D9_AMPAM</name>
<feature type="compositionally biased region" description="Polar residues" evidence="1">
    <location>
        <begin position="67"/>
        <end position="84"/>
    </location>
</feature>
<reference evidence="2 3" key="1">
    <citation type="submission" date="2019-07" db="EMBL/GenBank/DDBJ databases">
        <title>Draft genome assembly of a fouling barnacle, Amphibalanus amphitrite (Darwin, 1854): The first reference genome for Thecostraca.</title>
        <authorList>
            <person name="Kim W."/>
        </authorList>
    </citation>
    <scope>NUCLEOTIDE SEQUENCE [LARGE SCALE GENOMIC DNA]</scope>
    <source>
        <strain evidence="2">SNU_AA5</strain>
        <tissue evidence="2">Soma without cirri and trophi</tissue>
    </source>
</reference>
<organism evidence="2 3">
    <name type="scientific">Amphibalanus amphitrite</name>
    <name type="common">Striped barnacle</name>
    <name type="synonym">Balanus amphitrite</name>
    <dbReference type="NCBI Taxonomy" id="1232801"/>
    <lineage>
        <taxon>Eukaryota</taxon>
        <taxon>Metazoa</taxon>
        <taxon>Ecdysozoa</taxon>
        <taxon>Arthropoda</taxon>
        <taxon>Crustacea</taxon>
        <taxon>Multicrustacea</taxon>
        <taxon>Cirripedia</taxon>
        <taxon>Thoracica</taxon>
        <taxon>Thoracicalcarea</taxon>
        <taxon>Balanomorpha</taxon>
        <taxon>Balanoidea</taxon>
        <taxon>Balanidae</taxon>
        <taxon>Amphibalaninae</taxon>
        <taxon>Amphibalanus</taxon>
    </lineage>
</organism>
<evidence type="ECO:0000313" key="2">
    <source>
        <dbReference type="EMBL" id="KAF0289627.1"/>
    </source>
</evidence>
<dbReference type="Proteomes" id="UP000440578">
    <property type="component" value="Unassembled WGS sequence"/>
</dbReference>
<dbReference type="OrthoDB" id="6510177at2759"/>